<keyword evidence="4 6" id="KW-1133">Transmembrane helix</keyword>
<dbReference type="SUPFAM" id="SSF103473">
    <property type="entry name" value="MFS general substrate transporter"/>
    <property type="match status" value="1"/>
</dbReference>
<evidence type="ECO:0000256" key="5">
    <source>
        <dbReference type="ARBA" id="ARBA00023136"/>
    </source>
</evidence>
<dbReference type="PROSITE" id="PS50850">
    <property type="entry name" value="MFS"/>
    <property type="match status" value="1"/>
</dbReference>
<accession>A0ABP9YSZ1</accession>
<dbReference type="PANTHER" id="PTHR43791">
    <property type="entry name" value="PERMEASE-RELATED"/>
    <property type="match status" value="1"/>
</dbReference>
<organism evidence="8 9">
    <name type="scientific">Mucor flavus</name>
    <dbReference type="NCBI Taxonomy" id="439312"/>
    <lineage>
        <taxon>Eukaryota</taxon>
        <taxon>Fungi</taxon>
        <taxon>Fungi incertae sedis</taxon>
        <taxon>Mucoromycota</taxon>
        <taxon>Mucoromycotina</taxon>
        <taxon>Mucoromycetes</taxon>
        <taxon>Mucorales</taxon>
        <taxon>Mucorineae</taxon>
        <taxon>Mucoraceae</taxon>
        <taxon>Mucor</taxon>
    </lineage>
</organism>
<feature type="transmembrane region" description="Helical" evidence="6">
    <location>
        <begin position="283"/>
        <end position="307"/>
    </location>
</feature>
<evidence type="ECO:0000256" key="1">
    <source>
        <dbReference type="ARBA" id="ARBA00004141"/>
    </source>
</evidence>
<comment type="caution">
    <text evidence="8">The sequence shown here is derived from an EMBL/GenBank/DDBJ whole genome shotgun (WGS) entry which is preliminary data.</text>
</comment>
<evidence type="ECO:0000256" key="4">
    <source>
        <dbReference type="ARBA" id="ARBA00022989"/>
    </source>
</evidence>
<feature type="transmembrane region" description="Helical" evidence="6">
    <location>
        <begin position="346"/>
        <end position="368"/>
    </location>
</feature>
<keyword evidence="9" id="KW-1185">Reference proteome</keyword>
<sequence>MEKIQVTPGETVIAEKSSLDFTSGASEEVSSDHHGPFQKSPAEKKLVNKINYTLLPFVGAIVFIQFIDKTTLSTSAMMGIREDTHVSTSQFGWLGSLFYLGFVAFQIPNNYLIQKFRISRYLGTLLVLWGIVMCLTSLCTNFTELAVCRVLLGLFEAGTYPSLLIIINSIYRRSEQSAAFGFLWLSNGSGTMVGAACSYGIFYINNAYGIASWKWPYIIWGSLTILFGLIAFFFLPDTPTSFMFRLTEEEKEIVKERVQDNGVARVYEFKKHHVYEALKEPRLWLVCFSTLCNNLHTGGLVVFSTLLVEAFGFSKHNSILLQMPGGASTVLFSILAVIIARKTNQLYLGVAFSTTVSLVGLILLVTLPEGSIKLVGFLLAWAMNGTAVMLLTITGANVAGYSKKLFYNGMNMIFYTLGNFIGPLLMFEKEAPMYKSGMTIYCVANGAILVMLFLNRQYMAKLNRIKLTNPSDEVYEASADLTDRENKKFIYKL</sequence>
<reference evidence="8 9" key="1">
    <citation type="submission" date="2024-04" db="EMBL/GenBank/DDBJ databases">
        <title>genome sequences of Mucor flavus KT1a and Helicostylum pulchrum KT1b strains isolated from the surface of a dry-aged beef.</title>
        <authorList>
            <person name="Toyotome T."/>
            <person name="Hosono M."/>
            <person name="Torimaru M."/>
            <person name="Fukuda K."/>
            <person name="Mikami N."/>
        </authorList>
    </citation>
    <scope>NUCLEOTIDE SEQUENCE [LARGE SCALE GENOMIC DNA]</scope>
    <source>
        <strain evidence="8 9">KT1a</strain>
    </source>
</reference>
<feature type="domain" description="Major facilitator superfamily (MFS) profile" evidence="7">
    <location>
        <begin position="54"/>
        <end position="459"/>
    </location>
</feature>
<keyword evidence="5 6" id="KW-0472">Membrane</keyword>
<gene>
    <name evidence="8" type="ORF">MFLAVUS_003391</name>
</gene>
<evidence type="ECO:0000259" key="7">
    <source>
        <dbReference type="PROSITE" id="PS50850"/>
    </source>
</evidence>
<feature type="transmembrane region" description="Helical" evidence="6">
    <location>
        <begin position="150"/>
        <end position="171"/>
    </location>
</feature>
<dbReference type="EMBL" id="BAABUK010000006">
    <property type="protein sequence ID" value="GAA5809976.1"/>
    <property type="molecule type" value="Genomic_DNA"/>
</dbReference>
<feature type="transmembrane region" description="Helical" evidence="6">
    <location>
        <begin position="217"/>
        <end position="235"/>
    </location>
</feature>
<feature type="transmembrane region" description="Helical" evidence="6">
    <location>
        <begin position="319"/>
        <end position="339"/>
    </location>
</feature>
<feature type="transmembrane region" description="Helical" evidence="6">
    <location>
        <begin position="405"/>
        <end position="426"/>
    </location>
</feature>
<dbReference type="Pfam" id="PF07690">
    <property type="entry name" value="MFS_1"/>
    <property type="match status" value="1"/>
</dbReference>
<evidence type="ECO:0000313" key="8">
    <source>
        <dbReference type="EMBL" id="GAA5809976.1"/>
    </source>
</evidence>
<proteinExistence type="predicted"/>
<evidence type="ECO:0000313" key="9">
    <source>
        <dbReference type="Proteomes" id="UP001473302"/>
    </source>
</evidence>
<dbReference type="InterPro" id="IPR020846">
    <property type="entry name" value="MFS_dom"/>
</dbReference>
<dbReference type="Proteomes" id="UP001473302">
    <property type="component" value="Unassembled WGS sequence"/>
</dbReference>
<keyword evidence="3 6" id="KW-0812">Transmembrane</keyword>
<keyword evidence="2" id="KW-0813">Transport</keyword>
<feature type="transmembrane region" description="Helical" evidence="6">
    <location>
        <begin position="183"/>
        <end position="205"/>
    </location>
</feature>
<dbReference type="Gene3D" id="1.20.1250.20">
    <property type="entry name" value="MFS general substrate transporter like domains"/>
    <property type="match status" value="2"/>
</dbReference>
<feature type="transmembrane region" description="Helical" evidence="6">
    <location>
        <begin position="119"/>
        <end position="138"/>
    </location>
</feature>
<feature type="transmembrane region" description="Helical" evidence="6">
    <location>
        <begin position="438"/>
        <end position="454"/>
    </location>
</feature>
<evidence type="ECO:0000256" key="3">
    <source>
        <dbReference type="ARBA" id="ARBA00022692"/>
    </source>
</evidence>
<dbReference type="InterPro" id="IPR036259">
    <property type="entry name" value="MFS_trans_sf"/>
</dbReference>
<evidence type="ECO:0000256" key="2">
    <source>
        <dbReference type="ARBA" id="ARBA00022448"/>
    </source>
</evidence>
<feature type="transmembrane region" description="Helical" evidence="6">
    <location>
        <begin position="50"/>
        <end position="67"/>
    </location>
</feature>
<feature type="transmembrane region" description="Helical" evidence="6">
    <location>
        <begin position="374"/>
        <end position="393"/>
    </location>
</feature>
<comment type="subcellular location">
    <subcellularLocation>
        <location evidence="1">Membrane</location>
        <topology evidence="1">Multi-pass membrane protein</topology>
    </subcellularLocation>
</comment>
<name>A0ABP9YSZ1_9FUNG</name>
<dbReference type="PANTHER" id="PTHR43791:SF63">
    <property type="entry name" value="HIGH AFFINITY CYSTEINE TRANSPORTER"/>
    <property type="match status" value="1"/>
</dbReference>
<dbReference type="InterPro" id="IPR011701">
    <property type="entry name" value="MFS"/>
</dbReference>
<protein>
    <recommendedName>
        <fullName evidence="7">Major facilitator superfamily (MFS) profile domain-containing protein</fullName>
    </recommendedName>
</protein>
<feature type="transmembrane region" description="Helical" evidence="6">
    <location>
        <begin position="87"/>
        <end position="107"/>
    </location>
</feature>
<evidence type="ECO:0000256" key="6">
    <source>
        <dbReference type="SAM" id="Phobius"/>
    </source>
</evidence>